<sequence>MLLRCSERYGNILNVDTTGALEATVKPDGLSCVEKTAEEHGEIPSQDPKVAKAGNGEGLAPAVIAGITFQESHAGTVLRDGLGDHGNAFGLMQECSGVVMLLSHFQGEHLAQGTEILYRMTNPEKIPSLDKGTTPQRLSGLSACNAGVNTVQTYDKMDIGKTHNYANDVDARARLCKRNG</sequence>
<evidence type="ECO:0000256" key="2">
    <source>
        <dbReference type="ARBA" id="ARBA00004613"/>
    </source>
</evidence>
<dbReference type="GO" id="GO:0009253">
    <property type="term" value="P:peptidoglycan catabolic process"/>
    <property type="evidence" value="ECO:0007669"/>
    <property type="project" value="InterPro"/>
</dbReference>
<keyword evidence="8" id="KW-0081">Bacteriolytic enzyme</keyword>
<dbReference type="PRINTS" id="PR00749">
    <property type="entry name" value="LYSOZYMEG"/>
</dbReference>
<dbReference type="GO" id="GO:0031640">
    <property type="term" value="P:killing of cells of another organism"/>
    <property type="evidence" value="ECO:0007669"/>
    <property type="project" value="UniProtKB-KW"/>
</dbReference>
<keyword evidence="7" id="KW-0929">Antimicrobial</keyword>
<dbReference type="InterPro" id="IPR002152">
    <property type="entry name" value="Glyco_hydro_23"/>
</dbReference>
<dbReference type="GO" id="GO:0005576">
    <property type="term" value="C:extracellular region"/>
    <property type="evidence" value="ECO:0007669"/>
    <property type="project" value="UniProtKB-SubCell"/>
</dbReference>
<evidence type="ECO:0000256" key="11">
    <source>
        <dbReference type="ARBA" id="ARBA00023295"/>
    </source>
</evidence>
<comment type="similarity">
    <text evidence="3">Belongs to the glycosyl hydrolase 23 family.</text>
</comment>
<dbReference type="GO" id="GO:0050830">
    <property type="term" value="P:defense response to Gram-positive bacterium"/>
    <property type="evidence" value="ECO:0007669"/>
    <property type="project" value="TreeGrafter"/>
</dbReference>
<reference evidence="13" key="1">
    <citation type="submission" date="2025-08" db="UniProtKB">
        <authorList>
            <consortium name="Ensembl"/>
        </authorList>
    </citation>
    <scope>IDENTIFICATION</scope>
</reference>
<evidence type="ECO:0000256" key="4">
    <source>
        <dbReference type="ARBA" id="ARBA00012732"/>
    </source>
</evidence>
<keyword evidence="6" id="KW-0964">Secreted</keyword>
<dbReference type="PANTHER" id="PTHR31698">
    <property type="entry name" value="LYSOZYME G FAMILY MEMBER"/>
    <property type="match status" value="1"/>
</dbReference>
<keyword evidence="11" id="KW-0326">Glycosidase</keyword>
<dbReference type="Proteomes" id="UP000694396">
    <property type="component" value="Unplaced"/>
</dbReference>
<evidence type="ECO:0000256" key="1">
    <source>
        <dbReference type="ARBA" id="ARBA00000632"/>
    </source>
</evidence>
<dbReference type="PANTHER" id="PTHR31698:SF8">
    <property type="entry name" value="LYSOZYME G-RELATED"/>
    <property type="match status" value="1"/>
</dbReference>
<evidence type="ECO:0000256" key="12">
    <source>
        <dbReference type="ARBA" id="ARBA00031262"/>
    </source>
</evidence>
<evidence type="ECO:0000256" key="5">
    <source>
        <dbReference type="ARBA" id="ARBA00016485"/>
    </source>
</evidence>
<keyword evidence="9" id="KW-0378">Hydrolase</keyword>
<evidence type="ECO:0000313" key="13">
    <source>
        <dbReference type="Ensembl" id="ENSCRFP00000003724.1"/>
    </source>
</evidence>
<comment type="subcellular location">
    <subcellularLocation>
        <location evidence="2">Secreted</location>
    </subcellularLocation>
</comment>
<name>A0A8C3NWB9_9PASS</name>
<evidence type="ECO:0000256" key="3">
    <source>
        <dbReference type="ARBA" id="ARBA00008902"/>
    </source>
</evidence>
<evidence type="ECO:0000256" key="7">
    <source>
        <dbReference type="ARBA" id="ARBA00022529"/>
    </source>
</evidence>
<comment type="catalytic activity">
    <reaction evidence="1">
        <text>Hydrolysis of (1-&gt;4)-beta-linkages between N-acetylmuramic acid and N-acetyl-D-glucosamine residues in a peptidoglycan and between N-acetyl-D-glucosamine residues in chitodextrins.</text>
        <dbReference type="EC" id="3.2.1.17"/>
    </reaction>
</comment>
<dbReference type="Ensembl" id="ENSCRFT00000003872.1">
    <property type="protein sequence ID" value="ENSCRFP00000003724.1"/>
    <property type="gene ID" value="ENSCRFG00000003038.1"/>
</dbReference>
<keyword evidence="14" id="KW-1185">Reference proteome</keyword>
<keyword evidence="10" id="KW-1015">Disulfide bond</keyword>
<protein>
    <recommendedName>
        <fullName evidence="5">Lysozyme g</fullName>
        <ecNumber evidence="4">3.2.1.17</ecNumber>
    </recommendedName>
    <alternativeName>
        <fullName evidence="12">1,4-beta-N-acetylmuramidase</fullName>
    </alternativeName>
</protein>
<evidence type="ECO:0000313" key="14">
    <source>
        <dbReference type="Proteomes" id="UP000694396"/>
    </source>
</evidence>
<dbReference type="EC" id="3.2.1.17" evidence="4"/>
<accession>A0A8C3NWB9</accession>
<dbReference type="SUPFAM" id="SSF53955">
    <property type="entry name" value="Lysozyme-like"/>
    <property type="match status" value="1"/>
</dbReference>
<proteinExistence type="inferred from homology"/>
<evidence type="ECO:0000256" key="9">
    <source>
        <dbReference type="ARBA" id="ARBA00022801"/>
    </source>
</evidence>
<dbReference type="AlphaFoldDB" id="A0A8C3NWB9"/>
<evidence type="ECO:0000256" key="8">
    <source>
        <dbReference type="ARBA" id="ARBA00022638"/>
    </source>
</evidence>
<dbReference type="GO" id="GO:0003796">
    <property type="term" value="F:lysozyme activity"/>
    <property type="evidence" value="ECO:0007669"/>
    <property type="project" value="UniProtKB-EC"/>
</dbReference>
<dbReference type="Gene3D" id="1.10.530.10">
    <property type="match status" value="1"/>
</dbReference>
<organism evidence="13 14">
    <name type="scientific">Cyanoderma ruficeps</name>
    <name type="common">rufous-capped babbler</name>
    <dbReference type="NCBI Taxonomy" id="181631"/>
    <lineage>
        <taxon>Eukaryota</taxon>
        <taxon>Metazoa</taxon>
        <taxon>Chordata</taxon>
        <taxon>Craniata</taxon>
        <taxon>Vertebrata</taxon>
        <taxon>Euteleostomi</taxon>
        <taxon>Archelosauria</taxon>
        <taxon>Archosauria</taxon>
        <taxon>Dinosauria</taxon>
        <taxon>Saurischia</taxon>
        <taxon>Theropoda</taxon>
        <taxon>Coelurosauria</taxon>
        <taxon>Aves</taxon>
        <taxon>Neognathae</taxon>
        <taxon>Neoaves</taxon>
        <taxon>Telluraves</taxon>
        <taxon>Australaves</taxon>
        <taxon>Passeriformes</taxon>
        <taxon>Sylvioidea</taxon>
        <taxon>Timaliidae</taxon>
        <taxon>Cyanoderma</taxon>
    </lineage>
</organism>
<reference evidence="13" key="2">
    <citation type="submission" date="2025-09" db="UniProtKB">
        <authorList>
            <consortium name="Ensembl"/>
        </authorList>
    </citation>
    <scope>IDENTIFICATION</scope>
</reference>
<evidence type="ECO:0000256" key="6">
    <source>
        <dbReference type="ARBA" id="ARBA00022525"/>
    </source>
</evidence>
<dbReference type="InterPro" id="IPR023346">
    <property type="entry name" value="Lysozyme-like_dom_sf"/>
</dbReference>
<evidence type="ECO:0000256" key="10">
    <source>
        <dbReference type="ARBA" id="ARBA00023157"/>
    </source>
</evidence>